<dbReference type="InterPro" id="IPR002737">
    <property type="entry name" value="MEMO1_fam"/>
</dbReference>
<dbReference type="Proteomes" id="UP000539642">
    <property type="component" value="Unassembled WGS sequence"/>
</dbReference>
<dbReference type="AlphaFoldDB" id="A0A840UVC9"/>
<dbReference type="PANTHER" id="PTHR11060">
    <property type="entry name" value="PROTEIN MEMO1"/>
    <property type="match status" value="1"/>
</dbReference>
<proteinExistence type="inferred from homology"/>
<sequence>MHRYPAVAGRFYPEDPKTLARAVQDMLPARQKGGRKAIAVVSPHAGYMYSGAVAGEVIGLVKVPETVILLGPNHHGQGGPVALSTATWRMPMGDVPVDIDIADRLQAAPRSLFQADESAHRFEHCLEVQVPFLQAMQPRLRIVPVVLSHLPYPVCVEIASVIADVVVASGKDILIVASSDMTHYESRKSARKKDTMALDQIQSLDAEGLYRTVKDNRVTMCGIIPVTIALLAAVKLGARNAQIQIYTDSGAVSGDTDQVVGYAGVIIS</sequence>
<keyword evidence="4" id="KW-1185">Reference proteome</keyword>
<dbReference type="EMBL" id="JACHEO010000041">
    <property type="protein sequence ID" value="MBB5349742.1"/>
    <property type="molecule type" value="Genomic_DNA"/>
</dbReference>
<evidence type="ECO:0000256" key="1">
    <source>
        <dbReference type="ARBA" id="ARBA00006315"/>
    </source>
</evidence>
<gene>
    <name evidence="3" type="ORF">HNQ81_003504</name>
</gene>
<dbReference type="RefSeq" id="WP_183352615.1">
    <property type="nucleotide sequence ID" value="NZ_JACHEO010000041.1"/>
</dbReference>
<protein>
    <recommendedName>
        <fullName evidence="2">MEMO1 family protein HNQ81_003504</fullName>
    </recommendedName>
</protein>
<evidence type="ECO:0000313" key="4">
    <source>
        <dbReference type="Proteomes" id="UP000539642"/>
    </source>
</evidence>
<evidence type="ECO:0000313" key="3">
    <source>
        <dbReference type="EMBL" id="MBB5349742.1"/>
    </source>
</evidence>
<dbReference type="PANTHER" id="PTHR11060:SF0">
    <property type="entry name" value="PROTEIN MEMO1"/>
    <property type="match status" value="1"/>
</dbReference>
<dbReference type="CDD" id="cd07361">
    <property type="entry name" value="MEMO_like"/>
    <property type="match status" value="1"/>
</dbReference>
<dbReference type="Pfam" id="PF01875">
    <property type="entry name" value="Memo"/>
    <property type="match status" value="1"/>
</dbReference>
<organism evidence="3 4">
    <name type="scientific">Desulfoprunum benzoelyticum</name>
    <dbReference type="NCBI Taxonomy" id="1506996"/>
    <lineage>
        <taxon>Bacteria</taxon>
        <taxon>Pseudomonadati</taxon>
        <taxon>Thermodesulfobacteriota</taxon>
        <taxon>Desulfobulbia</taxon>
        <taxon>Desulfobulbales</taxon>
        <taxon>Desulfobulbaceae</taxon>
        <taxon>Desulfoprunum</taxon>
    </lineage>
</organism>
<evidence type="ECO:0000256" key="2">
    <source>
        <dbReference type="HAMAP-Rule" id="MF_00055"/>
    </source>
</evidence>
<accession>A0A840UVC9</accession>
<dbReference type="NCBIfam" id="TIGR04336">
    <property type="entry name" value="AmmeMemoSam_B"/>
    <property type="match status" value="1"/>
</dbReference>
<name>A0A840UVC9_9BACT</name>
<dbReference type="Gene3D" id="3.40.830.10">
    <property type="entry name" value="LigB-like"/>
    <property type="match status" value="1"/>
</dbReference>
<dbReference type="HAMAP" id="MF_00055">
    <property type="entry name" value="MEMO1"/>
    <property type="match status" value="1"/>
</dbReference>
<dbReference type="SUPFAM" id="SSF53213">
    <property type="entry name" value="LigB-like"/>
    <property type="match status" value="1"/>
</dbReference>
<reference evidence="3 4" key="1">
    <citation type="submission" date="2020-08" db="EMBL/GenBank/DDBJ databases">
        <title>Genomic Encyclopedia of Type Strains, Phase IV (KMG-IV): sequencing the most valuable type-strain genomes for metagenomic binning, comparative biology and taxonomic classification.</title>
        <authorList>
            <person name="Goeker M."/>
        </authorList>
    </citation>
    <scope>NUCLEOTIDE SEQUENCE [LARGE SCALE GENOMIC DNA]</scope>
    <source>
        <strain evidence="3 4">DSM 28570</strain>
    </source>
</reference>
<comment type="caution">
    <text evidence="3">The sequence shown here is derived from an EMBL/GenBank/DDBJ whole genome shotgun (WGS) entry which is preliminary data.</text>
</comment>
<comment type="similarity">
    <text evidence="1 2">Belongs to the MEMO1 family.</text>
</comment>